<evidence type="ECO:0000256" key="5">
    <source>
        <dbReference type="ARBA" id="ARBA00022490"/>
    </source>
</evidence>
<proteinExistence type="inferred from homology"/>
<evidence type="ECO:0000256" key="1">
    <source>
        <dbReference type="ARBA" id="ARBA00004048"/>
    </source>
</evidence>
<dbReference type="Pfam" id="PF13877">
    <property type="entry name" value="RPAP3_C"/>
    <property type="match status" value="1"/>
</dbReference>
<accession>A0A7S3H1Z1</accession>
<keyword evidence="7" id="KW-0282">Flagellum</keyword>
<dbReference type="EMBL" id="HBIC01023011">
    <property type="protein sequence ID" value="CAE0282641.1"/>
    <property type="molecule type" value="Transcribed_RNA"/>
</dbReference>
<sequence length="298" mass="33130">MSNTRSLVDSDGNINANYLTKELQEALEADVKFKQTDNMKKRAVKTSTDYNEFKNMVAAANLKKLTSKEVESLSHVKKGWQKTVVHDSTASAIILTKEVENDRIRTQNLEVKGVTAPAEVKLKPKSAMEVERDLRRIPEEADKLLYLYRVGLKRAKTLLANGGDTDLLEQIVKLLTFRKADLGCRPSNETEKPQDTPEASIDKVDTVFANVAITASEDLTSVGGVKDNVDPTVPTPQEQLLDPKLRIKWLKAISEFGKFDLMVQFSSQVLLKDVVEVLSVQPSASTVVVAKYQKGIKL</sequence>
<organism evidence="13">
    <name type="scientific">Spumella elongata</name>
    <dbReference type="NCBI Taxonomy" id="89044"/>
    <lineage>
        <taxon>Eukaryota</taxon>
        <taxon>Sar</taxon>
        <taxon>Stramenopiles</taxon>
        <taxon>Ochrophyta</taxon>
        <taxon>Chrysophyceae</taxon>
        <taxon>Chromulinales</taxon>
        <taxon>Chromulinaceae</taxon>
        <taxon>Spumella</taxon>
    </lineage>
</organism>
<evidence type="ECO:0000256" key="7">
    <source>
        <dbReference type="ARBA" id="ARBA00022846"/>
    </source>
</evidence>
<dbReference type="GO" id="GO:0005576">
    <property type="term" value="C:extracellular region"/>
    <property type="evidence" value="ECO:0007669"/>
    <property type="project" value="GOC"/>
</dbReference>
<dbReference type="GO" id="GO:0007368">
    <property type="term" value="P:determination of left/right symmetry"/>
    <property type="evidence" value="ECO:0007669"/>
    <property type="project" value="TreeGrafter"/>
</dbReference>
<dbReference type="GO" id="GO:0036159">
    <property type="term" value="P:inner dynein arm assembly"/>
    <property type="evidence" value="ECO:0007669"/>
    <property type="project" value="TreeGrafter"/>
</dbReference>
<dbReference type="InterPro" id="IPR025986">
    <property type="entry name" value="RPAP3-like_C"/>
</dbReference>
<evidence type="ECO:0000256" key="9">
    <source>
        <dbReference type="ARBA" id="ARBA00023273"/>
    </source>
</evidence>
<gene>
    <name evidence="13" type="ORF">SELO1098_LOCUS11475</name>
</gene>
<evidence type="ECO:0000256" key="2">
    <source>
        <dbReference type="ARBA" id="ARBA00004230"/>
    </source>
</evidence>
<keyword evidence="8" id="KW-0969">Cilium</keyword>
<evidence type="ECO:0000259" key="12">
    <source>
        <dbReference type="Pfam" id="PF15867"/>
    </source>
</evidence>
<comment type="function">
    <text evidence="1">Dynein-attachment factor required for cilia motility.</text>
</comment>
<dbReference type="InterPro" id="IPR031733">
    <property type="entry name" value="Dynein_attach_N"/>
</dbReference>
<keyword evidence="5" id="KW-0963">Cytoplasm</keyword>
<name>A0A7S3H1Z1_9STRA</name>
<feature type="domain" description="Dynein attachment factor N-terminal" evidence="12">
    <location>
        <begin position="14"/>
        <end position="80"/>
    </location>
</feature>
<dbReference type="InterPro" id="IPR042422">
    <property type="entry name" value="CC103"/>
</dbReference>
<dbReference type="PANTHER" id="PTHR28572">
    <property type="entry name" value="COILED-COIL DOMAIN-CONTAINING PROTEIN 103"/>
    <property type="match status" value="1"/>
</dbReference>
<evidence type="ECO:0000259" key="11">
    <source>
        <dbReference type="Pfam" id="PF13877"/>
    </source>
</evidence>
<dbReference type="GO" id="GO:0031514">
    <property type="term" value="C:motile cilium"/>
    <property type="evidence" value="ECO:0007669"/>
    <property type="project" value="UniProtKB-SubCell"/>
</dbReference>
<reference evidence="13" key="1">
    <citation type="submission" date="2021-01" db="EMBL/GenBank/DDBJ databases">
        <authorList>
            <person name="Corre E."/>
            <person name="Pelletier E."/>
            <person name="Niang G."/>
            <person name="Scheremetjew M."/>
            <person name="Finn R."/>
            <person name="Kale V."/>
            <person name="Holt S."/>
            <person name="Cochrane G."/>
            <person name="Meng A."/>
            <person name="Brown T."/>
            <person name="Cohen L."/>
        </authorList>
    </citation>
    <scope>NUCLEOTIDE SEQUENCE</scope>
    <source>
        <strain evidence="13">CCAP 955/1</strain>
    </source>
</reference>
<protein>
    <recommendedName>
        <fullName evidence="14">Dynein attachment factor N-terminal domain-containing protein</fullName>
    </recommendedName>
</protein>
<keyword evidence="9" id="KW-0966">Cell projection</keyword>
<evidence type="ECO:0000313" key="13">
    <source>
        <dbReference type="EMBL" id="CAE0282641.1"/>
    </source>
</evidence>
<evidence type="ECO:0008006" key="14">
    <source>
        <dbReference type="Google" id="ProtNLM"/>
    </source>
</evidence>
<dbReference type="PANTHER" id="PTHR28572:SF1">
    <property type="entry name" value="COILED-COIL DOMAIN-CONTAINING PROTEIN 103"/>
    <property type="match status" value="1"/>
</dbReference>
<feature type="domain" description="RNA-polymerase II-associated protein 3-like C-terminal" evidence="11">
    <location>
        <begin position="123"/>
        <end position="184"/>
    </location>
</feature>
<keyword evidence="6" id="KW-0970">Cilium biogenesis/degradation</keyword>
<evidence type="ECO:0000256" key="3">
    <source>
        <dbReference type="ARBA" id="ARBA00004496"/>
    </source>
</evidence>
<evidence type="ECO:0000256" key="8">
    <source>
        <dbReference type="ARBA" id="ARBA00023069"/>
    </source>
</evidence>
<comment type="subunit">
    <text evidence="4">Homodimer.</text>
</comment>
<dbReference type="GO" id="GO:0003351">
    <property type="term" value="P:epithelial cilium movement involved in extracellular fluid movement"/>
    <property type="evidence" value="ECO:0007669"/>
    <property type="project" value="TreeGrafter"/>
</dbReference>
<evidence type="ECO:0000256" key="10">
    <source>
        <dbReference type="ARBA" id="ARBA00049986"/>
    </source>
</evidence>
<comment type="subcellular location">
    <subcellularLocation>
        <location evidence="2">Cell projection</location>
        <location evidence="2">Cilium</location>
        <location evidence="2">Flagellum</location>
    </subcellularLocation>
    <subcellularLocation>
        <location evidence="3">Cytoplasm</location>
    </subcellularLocation>
</comment>
<dbReference type="GO" id="GO:0036157">
    <property type="term" value="C:outer dynein arm"/>
    <property type="evidence" value="ECO:0007669"/>
    <property type="project" value="InterPro"/>
</dbReference>
<dbReference type="Pfam" id="PF15867">
    <property type="entry name" value="Dynein_attach_N"/>
    <property type="match status" value="1"/>
</dbReference>
<evidence type="ECO:0000256" key="4">
    <source>
        <dbReference type="ARBA" id="ARBA00011738"/>
    </source>
</evidence>
<dbReference type="AlphaFoldDB" id="A0A7S3H1Z1"/>
<comment type="similarity">
    <text evidence="10">Belongs to the DNAAF19/PR46b family.</text>
</comment>
<evidence type="ECO:0000256" key="6">
    <source>
        <dbReference type="ARBA" id="ARBA00022794"/>
    </source>
</evidence>